<dbReference type="AlphaFoldDB" id="M8CCW0"/>
<dbReference type="Gene3D" id="2.40.50.100">
    <property type="match status" value="1"/>
</dbReference>
<evidence type="ECO:0000256" key="2">
    <source>
        <dbReference type="SAM" id="Coils"/>
    </source>
</evidence>
<evidence type="ECO:0000313" key="4">
    <source>
        <dbReference type="EnsemblPlants" id="EMT24972"/>
    </source>
</evidence>
<keyword evidence="2" id="KW-0175">Coiled coil</keyword>
<comment type="similarity">
    <text evidence="1">Belongs to the 2-oxoacid dehydrogenase family.</text>
</comment>
<name>M8CCW0_AEGTA</name>
<feature type="region of interest" description="Disordered" evidence="3">
    <location>
        <begin position="675"/>
        <end position="695"/>
    </location>
</feature>
<dbReference type="InterPro" id="IPR001078">
    <property type="entry name" value="2-oxoacid_DH_actylTfrase"/>
</dbReference>
<dbReference type="PANTHER" id="PTHR23151">
    <property type="entry name" value="DIHYDROLIPOAMIDE ACETYL/SUCCINYL-TRANSFERASE-RELATED"/>
    <property type="match status" value="1"/>
</dbReference>
<dbReference type="GO" id="GO:0004742">
    <property type="term" value="F:dihydrolipoyllysine-residue acetyltransferase activity"/>
    <property type="evidence" value="ECO:0007669"/>
    <property type="project" value="TreeGrafter"/>
</dbReference>
<dbReference type="EnsemblPlants" id="EMT24972">
    <property type="protein sequence ID" value="EMT24972"/>
    <property type="gene ID" value="F775_32668"/>
</dbReference>
<dbReference type="Pfam" id="PF00198">
    <property type="entry name" value="2-oxoacid_dh"/>
    <property type="match status" value="1"/>
</dbReference>
<dbReference type="GO" id="GO:0006086">
    <property type="term" value="P:pyruvate decarboxylation to acetyl-CoA"/>
    <property type="evidence" value="ECO:0007669"/>
    <property type="project" value="InterPro"/>
</dbReference>
<evidence type="ECO:0000256" key="1">
    <source>
        <dbReference type="ARBA" id="ARBA00007317"/>
    </source>
</evidence>
<feature type="region of interest" description="Disordered" evidence="3">
    <location>
        <begin position="41"/>
        <end position="96"/>
    </location>
</feature>
<feature type="coiled-coil region" evidence="2">
    <location>
        <begin position="583"/>
        <end position="631"/>
    </location>
</feature>
<dbReference type="GO" id="GO:0009534">
    <property type="term" value="C:chloroplast thylakoid"/>
    <property type="evidence" value="ECO:0007669"/>
    <property type="project" value="TreeGrafter"/>
</dbReference>
<dbReference type="Gene3D" id="4.10.320.10">
    <property type="entry name" value="E3-binding domain"/>
    <property type="match status" value="1"/>
</dbReference>
<feature type="compositionally biased region" description="Low complexity" evidence="3">
    <location>
        <begin position="41"/>
        <end position="54"/>
    </location>
</feature>
<dbReference type="PANTHER" id="PTHR23151:SF75">
    <property type="entry name" value="DIHYDROLIPOYLLYSINE-RESIDUE ACETYLTRANSFERASE COMPONENT 5 OF PYRUVATE DEHYDROGENASE COMPLEX, CHLOROPLASTIC"/>
    <property type="match status" value="1"/>
</dbReference>
<dbReference type="InterPro" id="IPR023213">
    <property type="entry name" value="CAT-like_dom_sf"/>
</dbReference>
<dbReference type="GO" id="GO:0045254">
    <property type="term" value="C:pyruvate dehydrogenase complex"/>
    <property type="evidence" value="ECO:0007669"/>
    <property type="project" value="InterPro"/>
</dbReference>
<protein>
    <submittedName>
        <fullName evidence="4">Dihydrolipoyllysine-residue acetyltransferase component of pyruvate dehydrogenase complex</fullName>
    </submittedName>
</protein>
<dbReference type="Pfam" id="PF02817">
    <property type="entry name" value="E3_binding"/>
    <property type="match status" value="1"/>
</dbReference>
<dbReference type="Gene3D" id="3.30.559.10">
    <property type="entry name" value="Chloramphenicol acetyltransferase-like domain"/>
    <property type="match status" value="1"/>
</dbReference>
<proteinExistence type="inferred from homology"/>
<dbReference type="PROSITE" id="PS51826">
    <property type="entry name" value="PSBD"/>
    <property type="match status" value="1"/>
</dbReference>
<dbReference type="InterPro" id="IPR036625">
    <property type="entry name" value="E3-bd_dom_sf"/>
</dbReference>
<sequence>MDVETFHDGFLAAVLVPAGESAPVGSAIALLAESEEEIPLARSQAASFSSAAASPPAPQETVAQEASPAPPPPPPPAPVAVSVPAPPSPATQGGARVVASPYAKKLAKELSVDLFAVTGSGPGGRVVAKDVEAAAAAPKKAAPVAAARPDVPLGSTVPFTTMQGAVSKNMVESLAVPAFRVGYTITTDALDALYKKIKAKGVTMTALLAKATAMALVQHPVVNSSCRDGQSFTYNSSINIAVAVAIDGGLITPVLQDADKVECFVYLLIVLKLDIYSLSRKWKELVDKARAKQLQPQEYNSGTFTLSNLGMFGVDRFDAILPPGTGAIMAVGSSQPTVVGTKDGRIGIKSQMQIGVRHEYLPECLLIVDYVELDVQWKQSKTAALIDRLHNPLKELILASISIAWWEAIACKSCCFYFYSLVGSHCLQICGMAAASSGRAEVDTSRAFRSVKEAVAVFGERILATEAQFRPGAHANHRVVRERSSWRDSVAIASSKEKLEGSSDLIRGSHSTSPNAIAVAIAKHEGNSSEPARIVMPVSNAQPMCLVPLSPRFQASSSPSLARGDGYDKQDGKEANLMIMSSIKKVEEEAAKTRLEAVQFKRRLADLELAMANLKAKLHRALSRLAYMEADKAAAARANIQQRDINTSALTVWAEAKTERHPLRHLLSLDDADEEVKHGQEREMTTTTTKRKMQKQKPIMPLVVPLISEVLFSKKKRMNDKESLYLKELYSLLRLS</sequence>
<feature type="compositionally biased region" description="Pro residues" evidence="3">
    <location>
        <begin position="68"/>
        <end position="89"/>
    </location>
</feature>
<accession>M8CCW0</accession>
<dbReference type="InterPro" id="IPR045257">
    <property type="entry name" value="E2/Pdx1"/>
</dbReference>
<dbReference type="GO" id="GO:0009941">
    <property type="term" value="C:chloroplast envelope"/>
    <property type="evidence" value="ECO:0007669"/>
    <property type="project" value="TreeGrafter"/>
</dbReference>
<organism evidence="4">
    <name type="scientific">Aegilops tauschii</name>
    <name type="common">Tausch's goatgrass</name>
    <name type="synonym">Aegilops squarrosa</name>
    <dbReference type="NCBI Taxonomy" id="37682"/>
    <lineage>
        <taxon>Eukaryota</taxon>
        <taxon>Viridiplantae</taxon>
        <taxon>Streptophyta</taxon>
        <taxon>Embryophyta</taxon>
        <taxon>Tracheophyta</taxon>
        <taxon>Spermatophyta</taxon>
        <taxon>Magnoliopsida</taxon>
        <taxon>Liliopsida</taxon>
        <taxon>Poales</taxon>
        <taxon>Poaceae</taxon>
        <taxon>BOP clade</taxon>
        <taxon>Pooideae</taxon>
        <taxon>Triticodae</taxon>
        <taxon>Triticeae</taxon>
        <taxon>Triticinae</taxon>
        <taxon>Aegilops</taxon>
    </lineage>
</organism>
<dbReference type="SUPFAM" id="SSF52777">
    <property type="entry name" value="CoA-dependent acyltransferases"/>
    <property type="match status" value="1"/>
</dbReference>
<dbReference type="SUPFAM" id="SSF47005">
    <property type="entry name" value="Peripheral subunit-binding domain of 2-oxo acid dehydrogenase complex"/>
    <property type="match status" value="1"/>
</dbReference>
<feature type="compositionally biased region" description="Basic and acidic residues" evidence="3">
    <location>
        <begin position="675"/>
        <end position="684"/>
    </location>
</feature>
<dbReference type="InterPro" id="IPR004167">
    <property type="entry name" value="PSBD"/>
</dbReference>
<reference evidence="4" key="1">
    <citation type="submission" date="2015-06" db="UniProtKB">
        <authorList>
            <consortium name="EnsemblPlants"/>
        </authorList>
    </citation>
    <scope>IDENTIFICATION</scope>
</reference>
<evidence type="ECO:0000256" key="3">
    <source>
        <dbReference type="SAM" id="MobiDB-lite"/>
    </source>
</evidence>